<dbReference type="InterPro" id="IPR016181">
    <property type="entry name" value="Acyl_CoA_acyltransferase"/>
</dbReference>
<keyword evidence="3" id="KW-1185">Reference proteome</keyword>
<evidence type="ECO:0000313" key="2">
    <source>
        <dbReference type="EMBL" id="KAJ4269758.1"/>
    </source>
</evidence>
<dbReference type="PROSITE" id="PS51186">
    <property type="entry name" value="GNAT"/>
    <property type="match status" value="1"/>
</dbReference>
<dbReference type="SUPFAM" id="SSF55729">
    <property type="entry name" value="Acyl-CoA N-acyltransferases (Nat)"/>
    <property type="match status" value="1"/>
</dbReference>
<dbReference type="GO" id="GO:0016747">
    <property type="term" value="F:acyltransferase activity, transferring groups other than amino-acyl groups"/>
    <property type="evidence" value="ECO:0007669"/>
    <property type="project" value="InterPro"/>
</dbReference>
<feature type="domain" description="N-acetyltransferase" evidence="1">
    <location>
        <begin position="68"/>
        <end position="217"/>
    </location>
</feature>
<dbReference type="Pfam" id="PF13508">
    <property type="entry name" value="Acetyltransf_7"/>
    <property type="match status" value="1"/>
</dbReference>
<evidence type="ECO:0000259" key="1">
    <source>
        <dbReference type="PROSITE" id="PS51186"/>
    </source>
</evidence>
<dbReference type="AlphaFoldDB" id="A0A9W8SDV0"/>
<gene>
    <name evidence="2" type="ORF">NW762_001426</name>
</gene>
<dbReference type="Proteomes" id="UP001152049">
    <property type="component" value="Unassembled WGS sequence"/>
</dbReference>
<reference evidence="2" key="1">
    <citation type="submission" date="2022-09" db="EMBL/GenBank/DDBJ databases">
        <title>Fusarium specimens isolated from Avocado Roots.</title>
        <authorList>
            <person name="Stajich J."/>
            <person name="Roper C."/>
            <person name="Heimlech-Rivalta G."/>
        </authorList>
    </citation>
    <scope>NUCLEOTIDE SEQUENCE</scope>
    <source>
        <strain evidence="2">CF00136</strain>
    </source>
</reference>
<name>A0A9W8SDV0_9HYPO</name>
<comment type="caution">
    <text evidence="2">The sequence shown here is derived from an EMBL/GenBank/DDBJ whole genome shotgun (WGS) entry which is preliminary data.</text>
</comment>
<evidence type="ECO:0000313" key="3">
    <source>
        <dbReference type="Proteomes" id="UP001152049"/>
    </source>
</evidence>
<dbReference type="OrthoDB" id="41532at2759"/>
<protein>
    <recommendedName>
        <fullName evidence="1">N-acetyltransferase domain-containing protein</fullName>
    </recommendedName>
</protein>
<dbReference type="Gene3D" id="3.40.630.30">
    <property type="match status" value="1"/>
</dbReference>
<proteinExistence type="predicted"/>
<dbReference type="InterPro" id="IPR000182">
    <property type="entry name" value="GNAT_dom"/>
</dbReference>
<organism evidence="2 3">
    <name type="scientific">Fusarium torreyae</name>
    <dbReference type="NCBI Taxonomy" id="1237075"/>
    <lineage>
        <taxon>Eukaryota</taxon>
        <taxon>Fungi</taxon>
        <taxon>Dikarya</taxon>
        <taxon>Ascomycota</taxon>
        <taxon>Pezizomycotina</taxon>
        <taxon>Sordariomycetes</taxon>
        <taxon>Hypocreomycetidae</taxon>
        <taxon>Hypocreales</taxon>
        <taxon>Nectriaceae</taxon>
        <taxon>Fusarium</taxon>
    </lineage>
</organism>
<accession>A0A9W8SDV0</accession>
<sequence length="223" mass="24861">MSNKAVTLPRSLSDTAQWDKLIEQYKSFRLLSLELSPESFGSTYAHEVAFPTETWDSRLKNPLAFNTIVVSDPEPGSADDLTLILNSPWLASLVLSGPLEAKTAAKTWEDQMQFDPGTTYFGPPAPGIEWTYVLNAIYVPPSQRRKGLANKLIENAKRLAVEDNNGDKVTLVLLVNFDLVAARKCYEKSGFELIHDYWYNDGLLIKGHAAVMRLDIGADELRA</sequence>
<dbReference type="EMBL" id="JAOQAZ010000002">
    <property type="protein sequence ID" value="KAJ4269758.1"/>
    <property type="molecule type" value="Genomic_DNA"/>
</dbReference>